<evidence type="ECO:0000313" key="7">
    <source>
        <dbReference type="EMBL" id="KAG7173128.1"/>
    </source>
</evidence>
<feature type="compositionally biased region" description="Polar residues" evidence="5">
    <location>
        <begin position="293"/>
        <end position="303"/>
    </location>
</feature>
<evidence type="ECO:0000256" key="1">
    <source>
        <dbReference type="ARBA" id="ARBA00011748"/>
    </source>
</evidence>
<feature type="compositionally biased region" description="Acidic residues" evidence="5">
    <location>
        <begin position="709"/>
        <end position="733"/>
    </location>
</feature>
<evidence type="ECO:0000256" key="2">
    <source>
        <dbReference type="ARBA" id="ARBA00022729"/>
    </source>
</evidence>
<dbReference type="GO" id="GO:0008083">
    <property type="term" value="F:growth factor activity"/>
    <property type="evidence" value="ECO:0007669"/>
    <property type="project" value="TreeGrafter"/>
</dbReference>
<keyword evidence="3" id="KW-1015">Disulfide bond</keyword>
<evidence type="ECO:0000256" key="5">
    <source>
        <dbReference type="SAM" id="MobiDB-lite"/>
    </source>
</evidence>
<keyword evidence="8" id="KW-1185">Reference proteome</keyword>
<feature type="compositionally biased region" description="Polar residues" evidence="5">
    <location>
        <begin position="252"/>
        <end position="266"/>
    </location>
</feature>
<feature type="region of interest" description="Disordered" evidence="5">
    <location>
        <begin position="699"/>
        <end position="806"/>
    </location>
</feature>
<keyword evidence="4" id="KW-0325">Glycoprotein</keyword>
<dbReference type="GO" id="GO:0045087">
    <property type="term" value="P:innate immune response"/>
    <property type="evidence" value="ECO:0007669"/>
    <property type="project" value="TreeGrafter"/>
</dbReference>
<dbReference type="InterPro" id="IPR052444">
    <property type="entry name" value="Spz/Toll_ligand-like"/>
</dbReference>
<evidence type="ECO:0000313" key="8">
    <source>
        <dbReference type="Proteomes" id="UP000747542"/>
    </source>
</evidence>
<dbReference type="PANTHER" id="PTHR23199">
    <property type="entry name" value="NEUROTROPHIN 1-RELATED"/>
    <property type="match status" value="1"/>
</dbReference>
<dbReference type="Gene3D" id="2.10.90.10">
    <property type="entry name" value="Cystine-knot cytokines"/>
    <property type="match status" value="1"/>
</dbReference>
<organism evidence="7 8">
    <name type="scientific">Homarus americanus</name>
    <name type="common">American lobster</name>
    <dbReference type="NCBI Taxonomy" id="6706"/>
    <lineage>
        <taxon>Eukaryota</taxon>
        <taxon>Metazoa</taxon>
        <taxon>Ecdysozoa</taxon>
        <taxon>Arthropoda</taxon>
        <taxon>Crustacea</taxon>
        <taxon>Multicrustacea</taxon>
        <taxon>Malacostraca</taxon>
        <taxon>Eumalacostraca</taxon>
        <taxon>Eucarida</taxon>
        <taxon>Decapoda</taxon>
        <taxon>Pleocyemata</taxon>
        <taxon>Astacidea</taxon>
        <taxon>Nephropoidea</taxon>
        <taxon>Nephropidae</taxon>
        <taxon>Homarus</taxon>
    </lineage>
</organism>
<reference evidence="7" key="1">
    <citation type="journal article" date="2021" name="Sci. Adv.">
        <title>The American lobster genome reveals insights on longevity, neural, and immune adaptations.</title>
        <authorList>
            <person name="Polinski J.M."/>
            <person name="Zimin A.V."/>
            <person name="Clark K.F."/>
            <person name="Kohn A.B."/>
            <person name="Sadowski N."/>
            <person name="Timp W."/>
            <person name="Ptitsyn A."/>
            <person name="Khanna P."/>
            <person name="Romanova D.Y."/>
            <person name="Williams P."/>
            <person name="Greenwood S.J."/>
            <person name="Moroz L.L."/>
            <person name="Walt D.R."/>
            <person name="Bodnar A.G."/>
        </authorList>
    </citation>
    <scope>NUCLEOTIDE SEQUENCE</scope>
    <source>
        <strain evidence="7">GMGI-L3</strain>
    </source>
</reference>
<dbReference type="InterPro" id="IPR032104">
    <property type="entry name" value="Spaetzle"/>
</dbReference>
<protein>
    <submittedName>
        <fullName evidence="7">Spaetzle 4-like 2</fullName>
    </submittedName>
</protein>
<evidence type="ECO:0000259" key="6">
    <source>
        <dbReference type="Pfam" id="PF16077"/>
    </source>
</evidence>
<dbReference type="GO" id="GO:0005121">
    <property type="term" value="F:Toll binding"/>
    <property type="evidence" value="ECO:0007669"/>
    <property type="project" value="TreeGrafter"/>
</dbReference>
<feature type="region of interest" description="Disordered" evidence="5">
    <location>
        <begin position="236"/>
        <end position="383"/>
    </location>
</feature>
<accession>A0A8J5N485</accession>
<sequence length="850" mass="95760">MAWCIRFLPHPPLTIHLPPRGSWPFLLVFVAGSLLGRKLLSSVQITFSQCCLVEPQTWLCNPTARPLPAIALYHRHADLVLGTSETSYLRYTPVTPHSFIHASPLETSLYAFLASFYVDSETCSVGNFIALSEWKAWWVSVGMVWAGYDEYMTCGSGNERYGRQFHHFPELPCDISRNSWCENAGTQYPWSAVRRFVYENQGLMKRMYGNQRHYNVLRAELLNDLYEDMFDEMPTRQHQYRHPSPPSARSARYQNPSNSNTLNSKTAKSDNKQRDHQNGRAMKVTIEPEYNSREQQVPTTTMPKSQSKASKTQGKTTTTDTNTRMSDTSGRITSSATTKSTRTTSRQTSTTGTTTSDPPTTFMDNVPTTTNNRWNEETEDGVEASLTREYLATVERDTQPTLLPPEQREEVDLFGDLWTTLSDSSTDSSSSSYTNPGSAETYSSYTYITVPETSTSESSTTHSGVLYDNLENDDGHFSEGFVSTPLDEDDLTTLTLSDRVDQEMKSNKDGVDFNKDEIDIGIEEALSGDGSVGGGLPNEEGVIYGEDDSVAESAGLQLELREQVFDELRVEGNVREEVKTESPEEPPRIKRPVRGINACPVKEEFVAPYWANNTRGETLALLNLYPFEQFVQWERCMYEHRQMYCRAGCRCEQQYRLHKLLAFDPTNECRGIFSDWFRFPSCCVCKCYDLPQDMFTMASSSRKPRVNQDEDEEEEYGVYFDDDDADSKEEEADSGDKRKHPPVKPGPPLANIPPQRRPRLPPRPHSHIAPPSPGLLPPPPSPNTLPVRSFSSSKPSSMQTIPTESPEVSTLGTVDVATPHYFFNISNYAHVLFAKGHPLPLSRVPRSPGV</sequence>
<evidence type="ECO:0000256" key="3">
    <source>
        <dbReference type="ARBA" id="ARBA00023157"/>
    </source>
</evidence>
<dbReference type="GO" id="GO:0005615">
    <property type="term" value="C:extracellular space"/>
    <property type="evidence" value="ECO:0007669"/>
    <property type="project" value="UniProtKB-ARBA"/>
</dbReference>
<keyword evidence="2" id="KW-0732">Signal</keyword>
<comment type="subunit">
    <text evidence="1">Homodimer; disulfide-linked.</text>
</comment>
<evidence type="ECO:0000256" key="4">
    <source>
        <dbReference type="ARBA" id="ARBA00023180"/>
    </source>
</evidence>
<dbReference type="PANTHER" id="PTHR23199:SF5">
    <property type="entry name" value="PROTEIN SPAETZLE 4"/>
    <property type="match status" value="1"/>
</dbReference>
<feature type="compositionally biased region" description="Low complexity" evidence="5">
    <location>
        <begin position="304"/>
        <end position="361"/>
    </location>
</feature>
<feature type="domain" description="Spaetzle" evidence="6">
    <location>
        <begin position="597"/>
        <end position="687"/>
    </location>
</feature>
<feature type="compositionally biased region" description="Basic and acidic residues" evidence="5">
    <location>
        <begin position="267"/>
        <end position="278"/>
    </location>
</feature>
<feature type="compositionally biased region" description="Pro residues" evidence="5">
    <location>
        <begin position="770"/>
        <end position="783"/>
    </location>
</feature>
<dbReference type="FunFam" id="2.10.90.10:FF:000018">
    <property type="entry name" value="Spatzle 4"/>
    <property type="match status" value="1"/>
</dbReference>
<dbReference type="Pfam" id="PF16077">
    <property type="entry name" value="Spaetzle"/>
    <property type="match status" value="1"/>
</dbReference>
<proteinExistence type="predicted"/>
<dbReference type="InterPro" id="IPR029034">
    <property type="entry name" value="Cystine-knot_cytokine"/>
</dbReference>
<dbReference type="SUPFAM" id="SSF57501">
    <property type="entry name" value="Cystine-knot cytokines"/>
    <property type="match status" value="1"/>
</dbReference>
<gene>
    <name evidence="7" type="primary">Spz4-L2</name>
    <name evidence="7" type="ORF">Hamer_G008655</name>
</gene>
<feature type="compositionally biased region" description="Basic residues" evidence="5">
    <location>
        <begin position="756"/>
        <end position="766"/>
    </location>
</feature>
<dbReference type="AlphaFoldDB" id="A0A8J5N485"/>
<name>A0A8J5N485_HOMAM</name>
<dbReference type="GO" id="GO:0021556">
    <property type="term" value="P:central nervous system formation"/>
    <property type="evidence" value="ECO:0007669"/>
    <property type="project" value="TreeGrafter"/>
</dbReference>
<comment type="caution">
    <text evidence="7">The sequence shown here is derived from an EMBL/GenBank/DDBJ whole genome shotgun (WGS) entry which is preliminary data.</text>
</comment>
<dbReference type="EMBL" id="JAHLQT010010178">
    <property type="protein sequence ID" value="KAG7173128.1"/>
    <property type="molecule type" value="Genomic_DNA"/>
</dbReference>
<dbReference type="Proteomes" id="UP000747542">
    <property type="component" value="Unassembled WGS sequence"/>
</dbReference>